<dbReference type="AlphaFoldDB" id="A0A6L5BPR0"/>
<dbReference type="Proteomes" id="UP000475265">
    <property type="component" value="Unassembled WGS sequence"/>
</dbReference>
<evidence type="ECO:0000313" key="1">
    <source>
        <dbReference type="EMBL" id="KAF2389014.1"/>
    </source>
</evidence>
<comment type="caution">
    <text evidence="1">The sequence shown here is derived from an EMBL/GenBank/DDBJ whole genome shotgun (WGS) entry which is preliminary data.</text>
</comment>
<proteinExistence type="predicted"/>
<protein>
    <submittedName>
        <fullName evidence="1">Uncharacterized protein</fullName>
    </submittedName>
</protein>
<evidence type="ECO:0000313" key="2">
    <source>
        <dbReference type="Proteomes" id="UP000475265"/>
    </source>
</evidence>
<name>A0A6L5BPR0_9PSED</name>
<accession>A0A6L5BPR0</accession>
<reference evidence="1 2" key="1">
    <citation type="submission" date="2019-12" db="EMBL/GenBank/DDBJ databases">
        <title>Endophytic bacteria associated with Panax ginseng seedlings.</title>
        <authorList>
            <person name="Park J.M."/>
            <person name="Shin R."/>
            <person name="Jo S.H."/>
        </authorList>
    </citation>
    <scope>NUCLEOTIDE SEQUENCE [LARGE SCALE GENOMIC DNA]</scope>
    <source>
        <strain evidence="1 2">PgKB32</strain>
    </source>
</reference>
<sequence>MRLSAERVNHKLFGGQFGAIQITLGHAVATDIQLARDANRHRTALWVQQVKPCIAHRATNRNAALACFLDFVSRGERGRFRRAVAVEQMLRRAFFQYATDDCRIEHVATDDQVAQLAEYRHQTGGVLMEQTCGHPQHADFLFKQQCAEAFLREQHILLDDYHATAIEQRCPDVEGAGVEGRVRGKRHAILGIEFRVTVVDHQAVDGAVRDQNALWRAGRARGVHDVGRRFAGLWQLRVRGQVIEGYAVQIHSFRVFGHRGCAQCQHHLCAAVLHHEALTFGGCAEVQRHIDRRAFEDRQLADQQIKRALQQNRHAVPRLYAKTDQMMGQLIGPVIEFVVGQALRVVDCRCGLWLGVDLRFEQCMNGLVLRIAARRGVEAHQQLLALGGRQDRQAEQRGVRRLLQGIDQLLQRNIQIGANTLGTDLRHGQRGHAEAFTEIVHRQGQRVVGAFFVAQGFDPLPRRQGFA</sequence>
<gene>
    <name evidence="1" type="ORF">FX983_06544</name>
</gene>
<dbReference type="AntiFam" id="ANF00178">
    <property type="entry name" value="Shadow ORF (opposite dhbF)"/>
</dbReference>
<organism evidence="1 2">
    <name type="scientific">Pseudomonas frederiksbergensis</name>
    <dbReference type="NCBI Taxonomy" id="104087"/>
    <lineage>
        <taxon>Bacteria</taxon>
        <taxon>Pseudomonadati</taxon>
        <taxon>Pseudomonadota</taxon>
        <taxon>Gammaproteobacteria</taxon>
        <taxon>Pseudomonadales</taxon>
        <taxon>Pseudomonadaceae</taxon>
        <taxon>Pseudomonas</taxon>
    </lineage>
</organism>
<dbReference type="EMBL" id="JAAAXX010000003">
    <property type="protein sequence ID" value="KAF2389014.1"/>
    <property type="molecule type" value="Genomic_DNA"/>
</dbReference>